<evidence type="ECO:0000313" key="1">
    <source>
        <dbReference type="EMBL" id="KEC55393.1"/>
    </source>
</evidence>
<organism evidence="1 2">
    <name type="scientific">Bartonella koehlerae C-29</name>
    <dbReference type="NCBI Taxonomy" id="1134510"/>
    <lineage>
        <taxon>Bacteria</taxon>
        <taxon>Pseudomonadati</taxon>
        <taxon>Pseudomonadota</taxon>
        <taxon>Alphaproteobacteria</taxon>
        <taxon>Hyphomicrobiales</taxon>
        <taxon>Bartonellaceae</taxon>
        <taxon>Bartonella</taxon>
    </lineage>
</organism>
<reference evidence="1 2" key="1">
    <citation type="submission" date="2012-04" db="EMBL/GenBank/DDBJ databases">
        <title>The Genome Sequence of Bartonella koehlerae C-29.</title>
        <authorList>
            <consortium name="The Broad Institute Genome Sequencing Platform"/>
            <consortium name="The Broad Institute Genome Sequencing Center for Infectious Disease"/>
            <person name="Feldgarden M."/>
            <person name="Kirby J."/>
            <person name="Kosoy M."/>
            <person name="Birtles R."/>
            <person name="Probert W.S."/>
            <person name="Chiaraviglio L."/>
            <person name="Walker B."/>
            <person name="Young S.K."/>
            <person name="Zeng Q."/>
            <person name="Gargeya S."/>
            <person name="Fitzgerald M."/>
            <person name="Haas B."/>
            <person name="Abouelleil A."/>
            <person name="Alvarado L."/>
            <person name="Arachchi H.M."/>
            <person name="Berlin A.M."/>
            <person name="Chapman S.B."/>
            <person name="Goldberg J."/>
            <person name="Griggs A."/>
            <person name="Gujja S."/>
            <person name="Hansen M."/>
            <person name="Howarth C."/>
            <person name="Imamovic A."/>
            <person name="Larimer J."/>
            <person name="McCowen C."/>
            <person name="Montmayeur A."/>
            <person name="Murphy C."/>
            <person name="Neiman D."/>
            <person name="Pearson M."/>
            <person name="Priest M."/>
            <person name="Roberts A."/>
            <person name="Saif S."/>
            <person name="Shea T."/>
            <person name="Sisk P."/>
            <person name="Sykes S."/>
            <person name="Wortman J."/>
            <person name="Nusbaum C."/>
            <person name="Birren B."/>
        </authorList>
    </citation>
    <scope>NUCLEOTIDE SEQUENCE [LARGE SCALE GENOMIC DNA]</scope>
    <source>
        <strain evidence="1 2">C-29</strain>
    </source>
</reference>
<name>A0A067WEZ2_9HYPH</name>
<evidence type="ECO:0000313" key="2">
    <source>
        <dbReference type="Proteomes" id="UP000027015"/>
    </source>
</evidence>
<dbReference type="Proteomes" id="UP000027015">
    <property type="component" value="Unassembled WGS sequence"/>
</dbReference>
<keyword evidence="2" id="KW-1185">Reference proteome</keyword>
<dbReference type="AlphaFoldDB" id="A0A067WEZ2"/>
<accession>A0A067WEZ2</accession>
<gene>
    <name evidence="1" type="ORF">O9A_00673</name>
</gene>
<comment type="caution">
    <text evidence="1">The sequence shown here is derived from an EMBL/GenBank/DDBJ whole genome shotgun (WGS) entry which is preliminary data.</text>
</comment>
<dbReference type="EMBL" id="AHPL01000007">
    <property type="protein sequence ID" value="KEC55393.1"/>
    <property type="molecule type" value="Genomic_DNA"/>
</dbReference>
<dbReference type="HOGENOM" id="CLU_3354783_0_0_5"/>
<protein>
    <submittedName>
        <fullName evidence="1">Uncharacterized protein</fullName>
    </submittedName>
</protein>
<proteinExistence type="predicted"/>
<sequence length="36" mass="4005">MDVFLPILPELTETLQIDPIGDKTFICGSKEGKKIN</sequence>